<dbReference type="KEGG" id="nve:5502351"/>
<dbReference type="EMBL" id="DS469899">
    <property type="protein sequence ID" value="EDO31451.1"/>
    <property type="molecule type" value="Genomic_DNA"/>
</dbReference>
<dbReference type="InterPro" id="IPR027417">
    <property type="entry name" value="P-loop_NTPase"/>
</dbReference>
<dbReference type="PANTHER" id="PTHR46844">
    <property type="entry name" value="SLR5058 PROTEIN"/>
    <property type="match status" value="1"/>
</dbReference>
<name>A7SXX0_NEMVE</name>
<dbReference type="PhylomeDB" id="A7SXX0"/>
<dbReference type="SUPFAM" id="SSF52540">
    <property type="entry name" value="P-loop containing nucleoside triphosphate hydrolases"/>
    <property type="match status" value="1"/>
</dbReference>
<dbReference type="Pfam" id="PF18738">
    <property type="entry name" value="HEPN_DZIP3"/>
    <property type="match status" value="1"/>
</dbReference>
<feature type="domain" description="DZIP3-like HEPN" evidence="1">
    <location>
        <begin position="39"/>
        <end position="175"/>
    </location>
</feature>
<dbReference type="Gene3D" id="3.40.50.300">
    <property type="entry name" value="P-loop containing nucleotide triphosphate hydrolases"/>
    <property type="match status" value="1"/>
</dbReference>
<gene>
    <name evidence="2" type="ORF">NEMVEDRAFT_v1g233709</name>
</gene>
<accession>A7SXX0</accession>
<proteinExistence type="predicted"/>
<dbReference type="Proteomes" id="UP000001593">
    <property type="component" value="Unassembled WGS sequence"/>
</dbReference>
<evidence type="ECO:0000313" key="2">
    <source>
        <dbReference type="EMBL" id="EDO31451.1"/>
    </source>
</evidence>
<dbReference type="OMA" id="EPCIRSH"/>
<dbReference type="PANTHER" id="PTHR46844:SF1">
    <property type="entry name" value="SLR5058 PROTEIN"/>
    <property type="match status" value="1"/>
</dbReference>
<evidence type="ECO:0000313" key="3">
    <source>
        <dbReference type="Proteomes" id="UP000001593"/>
    </source>
</evidence>
<keyword evidence="3" id="KW-1185">Reference proteome</keyword>
<organism evidence="2 3">
    <name type="scientific">Nematostella vectensis</name>
    <name type="common">Starlet sea anemone</name>
    <dbReference type="NCBI Taxonomy" id="45351"/>
    <lineage>
        <taxon>Eukaryota</taxon>
        <taxon>Metazoa</taxon>
        <taxon>Cnidaria</taxon>
        <taxon>Anthozoa</taxon>
        <taxon>Hexacorallia</taxon>
        <taxon>Actiniaria</taxon>
        <taxon>Edwardsiidae</taxon>
        <taxon>Nematostella</taxon>
    </lineage>
</organism>
<dbReference type="InterPro" id="IPR041249">
    <property type="entry name" value="HEPN_DZIP3"/>
</dbReference>
<evidence type="ECO:0000259" key="1">
    <source>
        <dbReference type="Pfam" id="PF18738"/>
    </source>
</evidence>
<dbReference type="HOGENOM" id="CLU_700782_0_0_1"/>
<dbReference type="AlphaFoldDB" id="A7SXX0"/>
<sequence length="394" mass="45031">MAGRFPIDRDSENFSRFSRLLIDGGTEALRIVFSRLHPSLSASLTHHQRTLYGLWKPPKGKKKILTDKQWGKLYPPSGPPNLKDFDITLLFVLLRNICPSLKPPPKGWDILPSIADNSLEADLVRIKFYRNELYGHVNAAAFKDVEFEDYWKKISLPLIALGISADEIDDLKTRPSGATDYVALLEEWKEADVELSREIRDEGNHVCKKVKETGQSISKEIQDSEKSISKEIQDSEKSISKELRDFKQSLREVRQKLDDVTNKDPDEAERVELAKQEKAVNDWKEYLIEEYTSGDASNITPLPWLEFEPYFSIENMYKEPCIRSHDGSTVKMGDLFKSGSKSKTRRVLLEGNPGVGKSSLCKKLVNTWVIDHEHPKRCGKQIYIVHLLFLGKSL</sequence>
<protein>
    <recommendedName>
        <fullName evidence="1">DZIP3-like HEPN domain-containing protein</fullName>
    </recommendedName>
</protein>
<reference evidence="2 3" key="1">
    <citation type="journal article" date="2007" name="Science">
        <title>Sea anemone genome reveals ancestral eumetazoan gene repertoire and genomic organization.</title>
        <authorList>
            <person name="Putnam N.H."/>
            <person name="Srivastava M."/>
            <person name="Hellsten U."/>
            <person name="Dirks B."/>
            <person name="Chapman J."/>
            <person name="Salamov A."/>
            <person name="Terry A."/>
            <person name="Shapiro H."/>
            <person name="Lindquist E."/>
            <person name="Kapitonov V.V."/>
            <person name="Jurka J."/>
            <person name="Genikhovich G."/>
            <person name="Grigoriev I.V."/>
            <person name="Lucas S.M."/>
            <person name="Steele R.E."/>
            <person name="Finnerty J.R."/>
            <person name="Technau U."/>
            <person name="Martindale M.Q."/>
            <person name="Rokhsar D.S."/>
        </authorList>
    </citation>
    <scope>NUCLEOTIDE SEQUENCE [LARGE SCALE GENOMIC DNA]</scope>
    <source>
        <strain evidence="3">CH2 X CH6</strain>
    </source>
</reference>
<dbReference type="InParanoid" id="A7SXX0"/>